<keyword evidence="2" id="KW-0812">Transmembrane</keyword>
<feature type="transmembrane region" description="Helical" evidence="2">
    <location>
        <begin position="166"/>
        <end position="188"/>
    </location>
</feature>
<keyword evidence="2" id="KW-0472">Membrane</keyword>
<evidence type="ECO:0000256" key="1">
    <source>
        <dbReference type="SAM" id="MobiDB-lite"/>
    </source>
</evidence>
<comment type="caution">
    <text evidence="3">The sequence shown here is derived from an EMBL/GenBank/DDBJ whole genome shotgun (WGS) entry which is preliminary data.</text>
</comment>
<reference evidence="3" key="2">
    <citation type="submission" date="2023-05" db="EMBL/GenBank/DDBJ databases">
        <authorList>
            <person name="Fouks B."/>
        </authorList>
    </citation>
    <scope>NUCLEOTIDE SEQUENCE</scope>
    <source>
        <strain evidence="3">Stay&amp;Tobe</strain>
        <tissue evidence="3">Testes</tissue>
    </source>
</reference>
<dbReference type="EMBL" id="JASPKZ010001977">
    <property type="protein sequence ID" value="KAJ9596655.1"/>
    <property type="molecule type" value="Genomic_DNA"/>
</dbReference>
<evidence type="ECO:0000313" key="3">
    <source>
        <dbReference type="EMBL" id="KAJ9596655.1"/>
    </source>
</evidence>
<protein>
    <submittedName>
        <fullName evidence="3">Uncharacterized protein</fullName>
    </submittedName>
</protein>
<feature type="compositionally biased region" description="Polar residues" evidence="1">
    <location>
        <begin position="111"/>
        <end position="125"/>
    </location>
</feature>
<organism evidence="3 4">
    <name type="scientific">Diploptera punctata</name>
    <name type="common">Pacific beetle cockroach</name>
    <dbReference type="NCBI Taxonomy" id="6984"/>
    <lineage>
        <taxon>Eukaryota</taxon>
        <taxon>Metazoa</taxon>
        <taxon>Ecdysozoa</taxon>
        <taxon>Arthropoda</taxon>
        <taxon>Hexapoda</taxon>
        <taxon>Insecta</taxon>
        <taxon>Pterygota</taxon>
        <taxon>Neoptera</taxon>
        <taxon>Polyneoptera</taxon>
        <taxon>Dictyoptera</taxon>
        <taxon>Blattodea</taxon>
        <taxon>Blaberoidea</taxon>
        <taxon>Blaberidae</taxon>
        <taxon>Diplopterinae</taxon>
        <taxon>Diploptera</taxon>
    </lineage>
</organism>
<feature type="compositionally biased region" description="Basic residues" evidence="1">
    <location>
        <begin position="67"/>
        <end position="77"/>
    </location>
</feature>
<dbReference type="Proteomes" id="UP001233999">
    <property type="component" value="Unassembled WGS sequence"/>
</dbReference>
<proteinExistence type="predicted"/>
<keyword evidence="4" id="KW-1185">Reference proteome</keyword>
<feature type="region of interest" description="Disordered" evidence="1">
    <location>
        <begin position="60"/>
        <end position="144"/>
    </location>
</feature>
<sequence>MIVNRFAEEFEDVDESSRLGVRSAGGSRRSKNSQTDSPRDFLANRVSFYMDDVVDDLQGSAPELRVPKRPQHARSKSFRTAERKPVRLTRHTSDVSHVAGRLQRKRPGSAESRTASCRSAGSNNSRLKRQESNSTKRSSCRRKSSVQSSVKLSFKELPPKERRRRVVVLLVGCTFLFLVACSVLAVVITLTHSSFHGKAHYLPDNYPRNNITEYGKHS</sequence>
<dbReference type="AlphaFoldDB" id="A0AAD8ADE4"/>
<evidence type="ECO:0000313" key="4">
    <source>
        <dbReference type="Proteomes" id="UP001233999"/>
    </source>
</evidence>
<reference evidence="3" key="1">
    <citation type="journal article" date="2023" name="IScience">
        <title>Live-bearing cockroach genome reveals convergent evolutionary mechanisms linked to viviparity in insects and beyond.</title>
        <authorList>
            <person name="Fouks B."/>
            <person name="Harrison M.C."/>
            <person name="Mikhailova A.A."/>
            <person name="Marchal E."/>
            <person name="English S."/>
            <person name="Carruthers M."/>
            <person name="Jennings E.C."/>
            <person name="Chiamaka E.L."/>
            <person name="Frigard R.A."/>
            <person name="Pippel M."/>
            <person name="Attardo G.M."/>
            <person name="Benoit J.B."/>
            <person name="Bornberg-Bauer E."/>
            <person name="Tobe S.S."/>
        </authorList>
    </citation>
    <scope>NUCLEOTIDE SEQUENCE</scope>
    <source>
        <strain evidence="3">Stay&amp;Tobe</strain>
    </source>
</reference>
<name>A0AAD8ADE4_DIPPU</name>
<accession>A0AAD8ADE4</accession>
<gene>
    <name evidence="3" type="ORF">L9F63_012352</name>
</gene>
<feature type="region of interest" description="Disordered" evidence="1">
    <location>
        <begin position="17"/>
        <end position="39"/>
    </location>
</feature>
<keyword evidence="2" id="KW-1133">Transmembrane helix</keyword>
<evidence type="ECO:0000256" key="2">
    <source>
        <dbReference type="SAM" id="Phobius"/>
    </source>
</evidence>